<dbReference type="InterPro" id="IPR005990">
    <property type="entry name" value="IMP_DH"/>
</dbReference>
<evidence type="ECO:0000256" key="3">
    <source>
        <dbReference type="ARBA" id="ARBA00023002"/>
    </source>
</evidence>
<dbReference type="InterPro" id="IPR001093">
    <property type="entry name" value="IMP_DH_GMPRt"/>
</dbReference>
<feature type="domain" description="IMP dehydrogenase/GMP reductase" evidence="4">
    <location>
        <begin position="381"/>
        <end position="609"/>
    </location>
</feature>
<organism evidence="5 6">
    <name type="scientific">Fructobacillus durionis</name>
    <dbReference type="NCBI Taxonomy" id="283737"/>
    <lineage>
        <taxon>Bacteria</taxon>
        <taxon>Bacillati</taxon>
        <taxon>Bacillota</taxon>
        <taxon>Bacilli</taxon>
        <taxon>Lactobacillales</taxon>
        <taxon>Lactobacillaceae</taxon>
        <taxon>Fructobacillus</taxon>
    </lineage>
</organism>
<proteinExistence type="inferred from homology"/>
<dbReference type="AlphaFoldDB" id="A0A1I1EBA8"/>
<dbReference type="EMBL" id="FOLI01000001">
    <property type="protein sequence ID" value="SFB82648.1"/>
    <property type="molecule type" value="Genomic_DNA"/>
</dbReference>
<dbReference type="Proteomes" id="UP000199376">
    <property type="component" value="Unassembled WGS sequence"/>
</dbReference>
<dbReference type="CDD" id="cd00381">
    <property type="entry name" value="IMPDH"/>
    <property type="match status" value="1"/>
</dbReference>
<evidence type="ECO:0000313" key="5">
    <source>
        <dbReference type="EMBL" id="SFB82648.1"/>
    </source>
</evidence>
<reference evidence="6" key="1">
    <citation type="submission" date="2016-10" db="EMBL/GenBank/DDBJ databases">
        <authorList>
            <person name="Varghese N."/>
            <person name="Submissions S."/>
        </authorList>
    </citation>
    <scope>NUCLEOTIDE SEQUENCE [LARGE SCALE GENOMIC DNA]</scope>
    <source>
        <strain evidence="6">DSM 19113</strain>
    </source>
</reference>
<dbReference type="STRING" id="283737.SAMN05660453_0324"/>
<gene>
    <name evidence="5" type="ORF">SAMN05660453_0324</name>
</gene>
<evidence type="ECO:0000256" key="1">
    <source>
        <dbReference type="ARBA" id="ARBA00005502"/>
    </source>
</evidence>
<dbReference type="InterPro" id="IPR013785">
    <property type="entry name" value="Aldolase_TIM"/>
</dbReference>
<feature type="domain" description="IMP dehydrogenase/GMP reductase" evidence="4">
    <location>
        <begin position="14"/>
        <end position="362"/>
    </location>
</feature>
<dbReference type="Gene3D" id="3.20.20.70">
    <property type="entry name" value="Aldolase class I"/>
    <property type="match status" value="4"/>
</dbReference>
<keyword evidence="2" id="KW-0521">NADP</keyword>
<dbReference type="FunFam" id="3.20.20.70:FF:000424">
    <property type="entry name" value="Inosine-5'-monophosphate dehydrogenase 2"/>
    <property type="match status" value="1"/>
</dbReference>
<dbReference type="GO" id="GO:0003938">
    <property type="term" value="F:IMP dehydrogenase activity"/>
    <property type="evidence" value="ECO:0007669"/>
    <property type="project" value="InterPro"/>
</dbReference>
<dbReference type="Pfam" id="PF00478">
    <property type="entry name" value="IMPDH"/>
    <property type="match status" value="3"/>
</dbReference>
<sequence>MAAFDMKNKFVPMGLTFDDMAMSYDDSQSIKPADVSLQTELTPSLKLNIPLLSAAMDTVTEAKFATKLAEFGGLGVIHKNMTIAAQAEEVAKVKNAPVDLMKTPNAAVDAQGRLLVAGAVGVTNDTVDRAKAMVDAGVDAIILDSAHGHSEGVLRKVSEVRAAFPKLNIIAGNIATESGAAALYDAGADVAKVGIGPGSICTTRVVAGIGVPQLSAVRDAAKEAKRRGKAIIADGGAKTANDILKAITMGGNAVMLGSMFSGTMETPGEVFEENGKKFKFYRGMGSIAAMENGSKDRYFQGEVNEAKKMVPEGIEARVAYKGELNDILQPILTHLTDGFAKMGAHTVLEAIAHASSIKKTTTTFDYQSALVADAADLAQHGLGYDETLLVPAASNVLPHKVVLDSKIGWTDLTNPLMAADLTDKRSVAVAVDMAKSGGLGVIPFTEDTDGQVELVKEALAVDDEAAIAAEVWLTEDYFDRINALLDAGVKAIVLYLPKAVDQETIDTIQTIKATIDAVTLIVGTVEKPETAKQIAEAGADGIIAGRSVDSAWPDNAHYPFLTTVMTLAEALDGSQTAVIAQGGIHYSGDVVKAIAAGADVVMVSDYLAKEDVPADAIFQIDGGLRAGMGYTGSHDVAQLKADAQFVQITDNGLKESHPHDVEITKKAPNYVEQERD</sequence>
<dbReference type="SMART" id="SM01240">
    <property type="entry name" value="IMPDH"/>
    <property type="match status" value="2"/>
</dbReference>
<dbReference type="GO" id="GO:0006183">
    <property type="term" value="P:GTP biosynthetic process"/>
    <property type="evidence" value="ECO:0007669"/>
    <property type="project" value="TreeGrafter"/>
</dbReference>
<evidence type="ECO:0000256" key="2">
    <source>
        <dbReference type="ARBA" id="ARBA00022857"/>
    </source>
</evidence>
<protein>
    <submittedName>
        <fullName evidence="5">Inosine-5'-monophosphate dehydrogenase</fullName>
    </submittedName>
</protein>
<dbReference type="PANTHER" id="PTHR11911">
    <property type="entry name" value="INOSINE-5-MONOPHOSPHATE DEHYDROGENASE RELATED"/>
    <property type="match status" value="1"/>
</dbReference>
<feature type="domain" description="IMP dehydrogenase/GMP reductase" evidence="4">
    <location>
        <begin position="615"/>
        <end position="659"/>
    </location>
</feature>
<evidence type="ECO:0000313" key="6">
    <source>
        <dbReference type="Proteomes" id="UP000199376"/>
    </source>
</evidence>
<dbReference type="PANTHER" id="PTHR11911:SF111">
    <property type="entry name" value="INOSINE-5'-MONOPHOSPHATE DEHYDROGENASE"/>
    <property type="match status" value="1"/>
</dbReference>
<name>A0A1I1EBA8_9LACO</name>
<accession>A0A1I1EBA8</accession>
<keyword evidence="6" id="KW-1185">Reference proteome</keyword>
<comment type="similarity">
    <text evidence="1">Belongs to the IMPDH/GMPR family.</text>
</comment>
<evidence type="ECO:0000259" key="4">
    <source>
        <dbReference type="Pfam" id="PF00478"/>
    </source>
</evidence>
<dbReference type="OrthoDB" id="9805398at2"/>
<dbReference type="SUPFAM" id="SSF51412">
    <property type="entry name" value="Inosine monophosphate dehydrogenase (IMPDH)"/>
    <property type="match status" value="2"/>
</dbReference>
<keyword evidence="3" id="KW-0560">Oxidoreductase</keyword>